<feature type="binding site" evidence="3">
    <location>
        <begin position="25"/>
        <end position="32"/>
    </location>
    <ligand>
        <name>substrate</name>
    </ligand>
</feature>
<dbReference type="PANTHER" id="PTHR48100">
    <property type="entry name" value="BROAD-SPECIFICITY PHOSPHATASE YOR283W-RELATED"/>
    <property type="match status" value="1"/>
</dbReference>
<dbReference type="AlphaFoldDB" id="A0A9D4XEP3"/>
<dbReference type="GO" id="GO:0005829">
    <property type="term" value="C:cytosol"/>
    <property type="evidence" value="ECO:0007669"/>
    <property type="project" value="TreeGrafter"/>
</dbReference>
<dbReference type="InterPro" id="IPR013078">
    <property type="entry name" value="His_Pase_superF_clade-1"/>
</dbReference>
<dbReference type="Pfam" id="PF00300">
    <property type="entry name" value="His_Phos_1"/>
    <property type="match status" value="1"/>
</dbReference>
<proteinExistence type="inferred from homology"/>
<gene>
    <name evidence="4" type="ORF">KIW84_043175</name>
</gene>
<feature type="active site" description="Proton donor/acceptor" evidence="2">
    <location>
        <position position="101"/>
    </location>
</feature>
<dbReference type="Gramene" id="Psat04G0317500-T1">
    <property type="protein sequence ID" value="KAI5418847.1"/>
    <property type="gene ID" value="KIW84_043175"/>
</dbReference>
<keyword evidence="5" id="KW-1185">Reference proteome</keyword>
<evidence type="ECO:0000256" key="3">
    <source>
        <dbReference type="PIRSR" id="PIRSR613078-2"/>
    </source>
</evidence>
<evidence type="ECO:0000256" key="2">
    <source>
        <dbReference type="PIRSR" id="PIRSR613078-1"/>
    </source>
</evidence>
<evidence type="ECO:0000313" key="5">
    <source>
        <dbReference type="Proteomes" id="UP001058974"/>
    </source>
</evidence>
<dbReference type="GO" id="GO:0016791">
    <property type="term" value="F:phosphatase activity"/>
    <property type="evidence" value="ECO:0007669"/>
    <property type="project" value="TreeGrafter"/>
</dbReference>
<dbReference type="InterPro" id="IPR050275">
    <property type="entry name" value="PGM_Phosphatase"/>
</dbReference>
<feature type="active site" description="Tele-phosphohistidine intermediate" evidence="2">
    <location>
        <position position="26"/>
    </location>
</feature>
<evidence type="ECO:0000313" key="4">
    <source>
        <dbReference type="EMBL" id="KAI5418847.1"/>
    </source>
</evidence>
<comment type="similarity">
    <text evidence="1">Belongs to the phosphoglycerate mutase family.</text>
</comment>
<dbReference type="InterPro" id="IPR029033">
    <property type="entry name" value="His_PPase_superfam"/>
</dbReference>
<dbReference type="Gene3D" id="3.40.50.1240">
    <property type="entry name" value="Phosphoglycerate mutase-like"/>
    <property type="match status" value="1"/>
</dbReference>
<dbReference type="FunFam" id="3.40.50.1240:FF:000137">
    <property type="match status" value="1"/>
</dbReference>
<dbReference type="SUPFAM" id="SSF53254">
    <property type="entry name" value="Phosphoglycerate mutase-like"/>
    <property type="match status" value="1"/>
</dbReference>
<dbReference type="OrthoDB" id="354304at2759"/>
<dbReference type="PROSITE" id="PS00175">
    <property type="entry name" value="PG_MUTASE"/>
    <property type="match status" value="1"/>
</dbReference>
<accession>A0A9D4XEP3</accession>
<feature type="binding site" evidence="3">
    <location>
        <position position="76"/>
    </location>
    <ligand>
        <name>substrate</name>
    </ligand>
</feature>
<sequence>MAGSSITDSLSSYSDTDFAEIVVVRHGQTIWNFEGKCQGQLDIELNEVGKQQAAAVADRLSMEPKISAVYSSDLKRALETAETIASRCGGLEVVKDLDLRERHMGSLQGLVFSESEKTNPIGYNILKSRNENQEIPGGGESLDQLYERCKSAVLRIGRKHKGERVVVVSHGASIEVLYKWACADGKYAGNIRNASITVFHLYGDDKWVVKLWADISHLTPY</sequence>
<dbReference type="EMBL" id="JAMSHJ010000004">
    <property type="protein sequence ID" value="KAI5418847.1"/>
    <property type="molecule type" value="Genomic_DNA"/>
</dbReference>
<name>A0A9D4XEP3_PEA</name>
<dbReference type="PANTHER" id="PTHR48100:SF4">
    <property type="entry name" value="HISTIDINE PHOSPHATASE FAMILY (BRANCH 1) PROTEIN"/>
    <property type="match status" value="1"/>
</dbReference>
<evidence type="ECO:0008006" key="6">
    <source>
        <dbReference type="Google" id="ProtNLM"/>
    </source>
</evidence>
<protein>
    <recommendedName>
        <fullName evidence="6">Phosphoglycerate mutase-like protein 4</fullName>
    </recommendedName>
</protein>
<dbReference type="CDD" id="cd07067">
    <property type="entry name" value="HP_PGM_like"/>
    <property type="match status" value="1"/>
</dbReference>
<dbReference type="InterPro" id="IPR001345">
    <property type="entry name" value="PG/BPGM_mutase_AS"/>
</dbReference>
<organism evidence="4 5">
    <name type="scientific">Pisum sativum</name>
    <name type="common">Garden pea</name>
    <name type="synonym">Lathyrus oleraceus</name>
    <dbReference type="NCBI Taxonomy" id="3888"/>
    <lineage>
        <taxon>Eukaryota</taxon>
        <taxon>Viridiplantae</taxon>
        <taxon>Streptophyta</taxon>
        <taxon>Embryophyta</taxon>
        <taxon>Tracheophyta</taxon>
        <taxon>Spermatophyta</taxon>
        <taxon>Magnoliopsida</taxon>
        <taxon>eudicotyledons</taxon>
        <taxon>Gunneridae</taxon>
        <taxon>Pentapetalae</taxon>
        <taxon>rosids</taxon>
        <taxon>fabids</taxon>
        <taxon>Fabales</taxon>
        <taxon>Fabaceae</taxon>
        <taxon>Papilionoideae</taxon>
        <taxon>50 kb inversion clade</taxon>
        <taxon>NPAAA clade</taxon>
        <taxon>Hologalegina</taxon>
        <taxon>IRL clade</taxon>
        <taxon>Fabeae</taxon>
        <taxon>Lathyrus</taxon>
    </lineage>
</organism>
<dbReference type="Proteomes" id="UP001058974">
    <property type="component" value="Chromosome 4"/>
</dbReference>
<reference evidence="4 5" key="1">
    <citation type="journal article" date="2022" name="Nat. Genet.">
        <title>Improved pea reference genome and pan-genome highlight genomic features and evolutionary characteristics.</title>
        <authorList>
            <person name="Yang T."/>
            <person name="Liu R."/>
            <person name="Luo Y."/>
            <person name="Hu S."/>
            <person name="Wang D."/>
            <person name="Wang C."/>
            <person name="Pandey M.K."/>
            <person name="Ge S."/>
            <person name="Xu Q."/>
            <person name="Li N."/>
            <person name="Li G."/>
            <person name="Huang Y."/>
            <person name="Saxena R.K."/>
            <person name="Ji Y."/>
            <person name="Li M."/>
            <person name="Yan X."/>
            <person name="He Y."/>
            <person name="Liu Y."/>
            <person name="Wang X."/>
            <person name="Xiang C."/>
            <person name="Varshney R.K."/>
            <person name="Ding H."/>
            <person name="Gao S."/>
            <person name="Zong X."/>
        </authorList>
    </citation>
    <scope>NUCLEOTIDE SEQUENCE [LARGE SCALE GENOMIC DNA]</scope>
    <source>
        <strain evidence="4 5">cv. Zhongwan 6</strain>
    </source>
</reference>
<evidence type="ECO:0000256" key="1">
    <source>
        <dbReference type="ARBA" id="ARBA00038362"/>
    </source>
</evidence>
<comment type="caution">
    <text evidence="4">The sequence shown here is derived from an EMBL/GenBank/DDBJ whole genome shotgun (WGS) entry which is preliminary data.</text>
</comment>
<dbReference type="SMART" id="SM00855">
    <property type="entry name" value="PGAM"/>
    <property type="match status" value="1"/>
</dbReference>